<evidence type="ECO:0000256" key="13">
    <source>
        <dbReference type="RuleBase" id="RU000688"/>
    </source>
</evidence>
<keyword evidence="12 13" id="KW-0807">Transducer</keyword>
<dbReference type="FunFam" id="1.20.1070.10:FF:000024">
    <property type="entry name" value="Olfactory receptor"/>
    <property type="match status" value="1"/>
</dbReference>
<feature type="transmembrane region" description="Helical" evidence="14">
    <location>
        <begin position="96"/>
        <end position="118"/>
    </location>
</feature>
<keyword evidence="4 13" id="KW-0812">Transmembrane</keyword>
<dbReference type="GO" id="GO:0005549">
    <property type="term" value="F:odorant binding"/>
    <property type="evidence" value="ECO:0007669"/>
    <property type="project" value="TreeGrafter"/>
</dbReference>
<evidence type="ECO:0000256" key="11">
    <source>
        <dbReference type="ARBA" id="ARBA00023180"/>
    </source>
</evidence>
<dbReference type="PROSITE" id="PS00237">
    <property type="entry name" value="G_PROTEIN_RECEP_F1_1"/>
    <property type="match status" value="1"/>
</dbReference>
<evidence type="ECO:0000256" key="2">
    <source>
        <dbReference type="ARBA" id="ARBA00022475"/>
    </source>
</evidence>
<keyword evidence="8 14" id="KW-0472">Membrane</keyword>
<feature type="transmembrane region" description="Helical" evidence="14">
    <location>
        <begin position="236"/>
        <end position="255"/>
    </location>
</feature>
<keyword evidence="11" id="KW-0325">Glycoprotein</keyword>
<evidence type="ECO:0000256" key="3">
    <source>
        <dbReference type="ARBA" id="ARBA00022606"/>
    </source>
</evidence>
<evidence type="ECO:0000256" key="1">
    <source>
        <dbReference type="ARBA" id="ARBA00004651"/>
    </source>
</evidence>
<feature type="domain" description="G-protein coupled receptors family 1 profile" evidence="15">
    <location>
        <begin position="39"/>
        <end position="287"/>
    </location>
</feature>
<proteinExistence type="inferred from homology"/>
<dbReference type="OMA" id="CYSIAGS"/>
<feature type="transmembrane region" description="Helical" evidence="14">
    <location>
        <begin position="56"/>
        <end position="76"/>
    </location>
</feature>
<comment type="similarity">
    <text evidence="13">Belongs to the G-protein coupled receptor 1 family.</text>
</comment>
<feature type="transmembrane region" description="Helical" evidence="14">
    <location>
        <begin position="191"/>
        <end position="215"/>
    </location>
</feature>
<keyword evidence="10 13" id="KW-0675">Receptor</keyword>
<evidence type="ECO:0000256" key="10">
    <source>
        <dbReference type="ARBA" id="ARBA00023170"/>
    </source>
</evidence>
<keyword evidence="9" id="KW-1015">Disulfide bond</keyword>
<evidence type="ECO:0000259" key="15">
    <source>
        <dbReference type="PROSITE" id="PS50262"/>
    </source>
</evidence>
<evidence type="ECO:0000256" key="7">
    <source>
        <dbReference type="ARBA" id="ARBA00023040"/>
    </source>
</evidence>
<dbReference type="PROSITE" id="PS50262">
    <property type="entry name" value="G_PROTEIN_RECEP_F1_2"/>
    <property type="match status" value="1"/>
</dbReference>
<keyword evidence="17" id="KW-1185">Reference proteome</keyword>
<dbReference type="PANTHER" id="PTHR26451">
    <property type="entry name" value="G_PROTEIN_RECEP_F1_2 DOMAIN-CONTAINING PROTEIN"/>
    <property type="match status" value="1"/>
</dbReference>
<feature type="transmembrane region" description="Helical" evidence="14">
    <location>
        <begin position="23"/>
        <end position="49"/>
    </location>
</feature>
<dbReference type="InterPro" id="IPR017452">
    <property type="entry name" value="GPCR_Rhodpsn_7TM"/>
</dbReference>
<dbReference type="PRINTS" id="PR00237">
    <property type="entry name" value="GPCRRHODOPSN"/>
</dbReference>
<dbReference type="GeneTree" id="ENSGT01030000234640"/>
<dbReference type="SUPFAM" id="SSF81321">
    <property type="entry name" value="Family A G protein-coupled receptor-like"/>
    <property type="match status" value="1"/>
</dbReference>
<name>A0A3Q2YYC1_HIPCM</name>
<keyword evidence="2 14" id="KW-1003">Cell membrane</keyword>
<dbReference type="Ensembl" id="ENSHCOT00000010702.1">
    <property type="protein sequence ID" value="ENSHCOP00000018657.1"/>
    <property type="gene ID" value="ENSHCOG00000003400.1"/>
</dbReference>
<dbReference type="Gene3D" id="1.20.1070.10">
    <property type="entry name" value="Rhodopsin 7-helix transmembrane proteins"/>
    <property type="match status" value="1"/>
</dbReference>
<dbReference type="PANTHER" id="PTHR26451:SF847">
    <property type="entry name" value="ODORANT RECEPTOR-RELATED"/>
    <property type="match status" value="1"/>
</dbReference>
<keyword evidence="5 14" id="KW-0552">Olfaction</keyword>
<protein>
    <recommendedName>
        <fullName evidence="14">Olfactory receptor</fullName>
    </recommendedName>
</protein>
<evidence type="ECO:0000256" key="8">
    <source>
        <dbReference type="ARBA" id="ARBA00023136"/>
    </source>
</evidence>
<evidence type="ECO:0000256" key="9">
    <source>
        <dbReference type="ARBA" id="ARBA00023157"/>
    </source>
</evidence>
<dbReference type="InterPro" id="IPR000276">
    <property type="entry name" value="GPCR_Rhodpsn"/>
</dbReference>
<comment type="subcellular location">
    <subcellularLocation>
        <location evidence="1 14">Cell membrane</location>
        <topology evidence="1 14">Multi-pass membrane protein</topology>
    </subcellularLocation>
</comment>
<dbReference type="PRINTS" id="PR00245">
    <property type="entry name" value="OLFACTORYR"/>
</dbReference>
<reference evidence="16" key="1">
    <citation type="submission" date="2025-08" db="UniProtKB">
        <authorList>
            <consortium name="Ensembl"/>
        </authorList>
    </citation>
    <scope>IDENTIFICATION</scope>
</reference>
<dbReference type="Proteomes" id="UP000264820">
    <property type="component" value="Unplaced"/>
</dbReference>
<evidence type="ECO:0000256" key="14">
    <source>
        <dbReference type="RuleBase" id="RU363047"/>
    </source>
</evidence>
<sequence>MDRSGPQKTRSLGGYIDVDKYRYVYFVFFLTLYVLILCSNGTIICLIWIHRNLHEPMYIFIAALSLNSLLFSTATYPKLIVDVLSHRQSISHTGCMLQFFVFYSLGGSDFLLLSAMAYDRYVSICKPLRYATTMRTTNVIIFLTLAWFLPTFQIALATFINAKQKMCRFVLGGIFCNNSVKKLQCVRSQTLVVYGMFIFVNVGFLPILFILFTYVKIFLAIYCRCNGSWEKAVETCLPHLMVLICFSCLAASDVIMDQMDSDVPKIVHLIIILQILAYSPLLNPIIYGAKMKEIWKHIKLGKGHSPWQ</sequence>
<evidence type="ECO:0000313" key="16">
    <source>
        <dbReference type="Ensembl" id="ENSHCOP00000018657.1"/>
    </source>
</evidence>
<accession>A0A3Q2YYC1</accession>
<dbReference type="Pfam" id="PF13853">
    <property type="entry name" value="7tm_4"/>
    <property type="match status" value="1"/>
</dbReference>
<reference evidence="16" key="2">
    <citation type="submission" date="2025-09" db="UniProtKB">
        <authorList>
            <consortium name="Ensembl"/>
        </authorList>
    </citation>
    <scope>IDENTIFICATION</scope>
</reference>
<dbReference type="GO" id="GO:0004930">
    <property type="term" value="F:G protein-coupled receptor activity"/>
    <property type="evidence" value="ECO:0007669"/>
    <property type="project" value="UniProtKB-KW"/>
</dbReference>
<keyword evidence="3 14" id="KW-0716">Sensory transduction</keyword>
<feature type="transmembrane region" description="Helical" evidence="14">
    <location>
        <begin position="139"/>
        <end position="160"/>
    </location>
</feature>
<keyword evidence="7 13" id="KW-0297">G-protein coupled receptor</keyword>
<dbReference type="GO" id="GO:0004984">
    <property type="term" value="F:olfactory receptor activity"/>
    <property type="evidence" value="ECO:0007669"/>
    <property type="project" value="InterPro"/>
</dbReference>
<dbReference type="AlphaFoldDB" id="A0A3Q2YYC1"/>
<evidence type="ECO:0000256" key="6">
    <source>
        <dbReference type="ARBA" id="ARBA00022989"/>
    </source>
</evidence>
<evidence type="ECO:0000256" key="12">
    <source>
        <dbReference type="ARBA" id="ARBA00023224"/>
    </source>
</evidence>
<dbReference type="InterPro" id="IPR000725">
    <property type="entry name" value="Olfact_rcpt"/>
</dbReference>
<evidence type="ECO:0000256" key="4">
    <source>
        <dbReference type="ARBA" id="ARBA00022692"/>
    </source>
</evidence>
<evidence type="ECO:0000313" key="17">
    <source>
        <dbReference type="Proteomes" id="UP000264820"/>
    </source>
</evidence>
<feature type="transmembrane region" description="Helical" evidence="14">
    <location>
        <begin position="267"/>
        <end position="289"/>
    </location>
</feature>
<evidence type="ECO:0000256" key="5">
    <source>
        <dbReference type="ARBA" id="ARBA00022725"/>
    </source>
</evidence>
<keyword evidence="6 14" id="KW-1133">Transmembrane helix</keyword>
<organism evidence="16 17">
    <name type="scientific">Hippocampus comes</name>
    <name type="common">Tiger tail seahorse</name>
    <dbReference type="NCBI Taxonomy" id="109280"/>
    <lineage>
        <taxon>Eukaryota</taxon>
        <taxon>Metazoa</taxon>
        <taxon>Chordata</taxon>
        <taxon>Craniata</taxon>
        <taxon>Vertebrata</taxon>
        <taxon>Euteleostomi</taxon>
        <taxon>Actinopterygii</taxon>
        <taxon>Neopterygii</taxon>
        <taxon>Teleostei</taxon>
        <taxon>Neoteleostei</taxon>
        <taxon>Acanthomorphata</taxon>
        <taxon>Syngnathiaria</taxon>
        <taxon>Syngnathiformes</taxon>
        <taxon>Syngnathoidei</taxon>
        <taxon>Syngnathidae</taxon>
        <taxon>Hippocampus</taxon>
    </lineage>
</organism>
<dbReference type="GO" id="GO:0005886">
    <property type="term" value="C:plasma membrane"/>
    <property type="evidence" value="ECO:0007669"/>
    <property type="project" value="UniProtKB-SubCell"/>
</dbReference>
<dbReference type="InterPro" id="IPR052921">
    <property type="entry name" value="GPCR1_Superfamily_Member"/>
</dbReference>